<organism evidence="6 7">
    <name type="scientific">Zostera marina</name>
    <name type="common">Eelgrass</name>
    <dbReference type="NCBI Taxonomy" id="29655"/>
    <lineage>
        <taxon>Eukaryota</taxon>
        <taxon>Viridiplantae</taxon>
        <taxon>Streptophyta</taxon>
        <taxon>Embryophyta</taxon>
        <taxon>Tracheophyta</taxon>
        <taxon>Spermatophyta</taxon>
        <taxon>Magnoliopsida</taxon>
        <taxon>Liliopsida</taxon>
        <taxon>Zosteraceae</taxon>
        <taxon>Zostera</taxon>
    </lineage>
</organism>
<dbReference type="InterPro" id="IPR032675">
    <property type="entry name" value="LRR_dom_sf"/>
</dbReference>
<feature type="domain" description="Malectin-like" evidence="5">
    <location>
        <begin position="25"/>
        <end position="344"/>
    </location>
</feature>
<evidence type="ECO:0000313" key="6">
    <source>
        <dbReference type="EMBL" id="KMZ68676.1"/>
    </source>
</evidence>
<dbReference type="STRING" id="29655.A0A0K9PIB6"/>
<dbReference type="Pfam" id="PF13855">
    <property type="entry name" value="LRR_8"/>
    <property type="match status" value="1"/>
</dbReference>
<evidence type="ECO:0000256" key="4">
    <source>
        <dbReference type="SAM" id="SignalP"/>
    </source>
</evidence>
<evidence type="ECO:0000313" key="7">
    <source>
        <dbReference type="Proteomes" id="UP000036987"/>
    </source>
</evidence>
<dbReference type="OMA" id="QWPPVEL"/>
<dbReference type="FunFam" id="3.80.10.10:FF:000383">
    <property type="entry name" value="Leucine-rich repeat receptor protein kinase EMS1"/>
    <property type="match status" value="1"/>
</dbReference>
<evidence type="ECO:0000256" key="1">
    <source>
        <dbReference type="ARBA" id="ARBA00004167"/>
    </source>
</evidence>
<dbReference type="AlphaFoldDB" id="A0A0K9PIB6"/>
<sequence>MKFLILVILLCISNAGSAFPGDFHINCGASEDQKIESNTWTIDDGYINTGNKSALTTPGLLPIVQNVRYFPDKTARKYCYVIPVVKGGKYIVRTTYYYGNYDKIENPPIFDQIIDGSKWSTVNTTTNYAQGLTTYFEIIVVSHRRGLSVCVARNNHTLSTNPFISAIEVRRLENSIYNATDFNKYALSTVSRHLFGNKGHIVSYPDDPFNRYWEPFMDGNPVVESRSNVSSIDFWNLPPIVAFQRGVTTSRGQKLVVEWPPINLPKTSYYISLYFQDNRTPSLYSWRVFNVSINNQTFYRELNVSTDGAMVYSTIWPLSGKTIITLTPHSDAPVGPIINAGEALMVVPLLGRTLSRDVIAMEYLANSLTNKPADWHGDPCLPHRNSWTGVGCSSGKLARVTSLVLKDRGITGLLPRTIGKLTAIRKIILSGNKISGNIPPEMSQLKELKYLHLDNNQLNGTIPASLGNLRKIHEIYLQNNNLQGQLPESLKVRTGIDIKTSPGNNIN</sequence>
<evidence type="ECO:0000256" key="3">
    <source>
        <dbReference type="ARBA" id="ARBA00022737"/>
    </source>
</evidence>
<dbReference type="Gene3D" id="3.80.10.10">
    <property type="entry name" value="Ribonuclease Inhibitor"/>
    <property type="match status" value="1"/>
</dbReference>
<accession>A0A0K9PIB6</accession>
<dbReference type="InterPro" id="IPR024788">
    <property type="entry name" value="Malectin-like_Carb-bd_dom"/>
</dbReference>
<dbReference type="GO" id="GO:0016020">
    <property type="term" value="C:membrane"/>
    <property type="evidence" value="ECO:0007669"/>
    <property type="project" value="UniProtKB-SubCell"/>
</dbReference>
<proteinExistence type="predicted"/>
<dbReference type="InterPro" id="IPR001611">
    <property type="entry name" value="Leu-rich_rpt"/>
</dbReference>
<keyword evidence="4" id="KW-0732">Signal</keyword>
<evidence type="ECO:0000256" key="2">
    <source>
        <dbReference type="ARBA" id="ARBA00022614"/>
    </source>
</evidence>
<dbReference type="GO" id="GO:0016301">
    <property type="term" value="F:kinase activity"/>
    <property type="evidence" value="ECO:0007669"/>
    <property type="project" value="UniProtKB-KW"/>
</dbReference>
<reference evidence="7" key="1">
    <citation type="journal article" date="2016" name="Nature">
        <title>The genome of the seagrass Zostera marina reveals angiosperm adaptation to the sea.</title>
        <authorList>
            <person name="Olsen J.L."/>
            <person name="Rouze P."/>
            <person name="Verhelst B."/>
            <person name="Lin Y.-C."/>
            <person name="Bayer T."/>
            <person name="Collen J."/>
            <person name="Dattolo E."/>
            <person name="De Paoli E."/>
            <person name="Dittami S."/>
            <person name="Maumus F."/>
            <person name="Michel G."/>
            <person name="Kersting A."/>
            <person name="Lauritano C."/>
            <person name="Lohaus R."/>
            <person name="Toepel M."/>
            <person name="Tonon T."/>
            <person name="Vanneste K."/>
            <person name="Amirebrahimi M."/>
            <person name="Brakel J."/>
            <person name="Bostroem C."/>
            <person name="Chovatia M."/>
            <person name="Grimwood J."/>
            <person name="Jenkins J.W."/>
            <person name="Jueterbock A."/>
            <person name="Mraz A."/>
            <person name="Stam W.T."/>
            <person name="Tice H."/>
            <person name="Bornberg-Bauer E."/>
            <person name="Green P.J."/>
            <person name="Pearson G.A."/>
            <person name="Procaccini G."/>
            <person name="Duarte C.M."/>
            <person name="Schmutz J."/>
            <person name="Reusch T.B.H."/>
            <person name="Van de Peer Y."/>
        </authorList>
    </citation>
    <scope>NUCLEOTIDE SEQUENCE [LARGE SCALE GENOMIC DNA]</scope>
    <source>
        <strain evidence="7">cv. Finnish</strain>
    </source>
</reference>
<keyword evidence="3" id="KW-0677">Repeat</keyword>
<dbReference type="Proteomes" id="UP000036987">
    <property type="component" value="Unassembled WGS sequence"/>
</dbReference>
<keyword evidence="6" id="KW-0418">Kinase</keyword>
<dbReference type="Gene3D" id="2.60.120.430">
    <property type="entry name" value="Galactose-binding lectin"/>
    <property type="match status" value="1"/>
</dbReference>
<dbReference type="PANTHER" id="PTHR45631">
    <property type="entry name" value="OS07G0107800 PROTEIN-RELATED"/>
    <property type="match status" value="1"/>
</dbReference>
<dbReference type="Pfam" id="PF12819">
    <property type="entry name" value="Malectin_like"/>
    <property type="match status" value="1"/>
</dbReference>
<dbReference type="SUPFAM" id="SSF52058">
    <property type="entry name" value="L domain-like"/>
    <property type="match status" value="1"/>
</dbReference>
<keyword evidence="7" id="KW-1185">Reference proteome</keyword>
<comment type="subcellular location">
    <subcellularLocation>
        <location evidence="1">Membrane</location>
        <topology evidence="1">Single-pass membrane protein</topology>
    </subcellularLocation>
</comment>
<keyword evidence="6" id="KW-0808">Transferase</keyword>
<dbReference type="PANTHER" id="PTHR45631:SF45">
    <property type="entry name" value="LEUCINE-RICH REPEAT (LRR) FAMILY PROTEIN"/>
    <property type="match status" value="1"/>
</dbReference>
<protein>
    <submittedName>
        <fullName evidence="6">Leucine-rich repeat family protein / protein kinase family protein</fullName>
    </submittedName>
</protein>
<dbReference type="OrthoDB" id="1394818at2759"/>
<comment type="caution">
    <text evidence="6">The sequence shown here is derived from an EMBL/GenBank/DDBJ whole genome shotgun (WGS) entry which is preliminary data.</text>
</comment>
<feature type="signal peptide" evidence="4">
    <location>
        <begin position="1"/>
        <end position="18"/>
    </location>
</feature>
<dbReference type="EMBL" id="LFYR01000817">
    <property type="protein sequence ID" value="KMZ68676.1"/>
    <property type="molecule type" value="Genomic_DNA"/>
</dbReference>
<evidence type="ECO:0000259" key="5">
    <source>
        <dbReference type="Pfam" id="PF12819"/>
    </source>
</evidence>
<name>A0A0K9PIB6_ZOSMR</name>
<feature type="chain" id="PRO_5005527733" evidence="4">
    <location>
        <begin position="19"/>
        <end position="507"/>
    </location>
</feature>
<keyword evidence="2" id="KW-0433">Leucine-rich repeat</keyword>
<gene>
    <name evidence="6" type="ORF">ZOSMA_231G00210</name>
</gene>
<dbReference type="Pfam" id="PF00560">
    <property type="entry name" value="LRR_1"/>
    <property type="match status" value="1"/>
</dbReference>